<keyword evidence="3 8" id="KW-0863">Zinc-finger</keyword>
<name>A0AAU9FEM4_DROMD</name>
<dbReference type="GO" id="GO:0005634">
    <property type="term" value="C:nucleus"/>
    <property type="evidence" value="ECO:0007669"/>
    <property type="project" value="UniProtKB-SubCell"/>
</dbReference>
<dbReference type="AlphaFoldDB" id="A0AAU9FEM4"/>
<dbReference type="InterPro" id="IPR052035">
    <property type="entry name" value="ZnF_BED_domain_contain"/>
</dbReference>
<keyword evidence="11" id="KW-1185">Reference proteome</keyword>
<evidence type="ECO:0000256" key="8">
    <source>
        <dbReference type="PROSITE-ProRule" id="PRU00027"/>
    </source>
</evidence>
<dbReference type="SUPFAM" id="SSF57667">
    <property type="entry name" value="beta-beta-alpha zinc fingers"/>
    <property type="match status" value="1"/>
</dbReference>
<gene>
    <name evidence="10" type="ORF">DMAD_11807</name>
</gene>
<dbReference type="InterPro" id="IPR012337">
    <property type="entry name" value="RNaseH-like_sf"/>
</dbReference>
<dbReference type="GO" id="GO:0003677">
    <property type="term" value="F:DNA binding"/>
    <property type="evidence" value="ECO:0007669"/>
    <property type="project" value="InterPro"/>
</dbReference>
<keyword evidence="4" id="KW-0862">Zinc</keyword>
<dbReference type="Proteomes" id="UP001500889">
    <property type="component" value="Chromosome U"/>
</dbReference>
<dbReference type="InterPro" id="IPR036236">
    <property type="entry name" value="Znf_C2H2_sf"/>
</dbReference>
<evidence type="ECO:0000313" key="10">
    <source>
        <dbReference type="EMBL" id="BFF94092.1"/>
    </source>
</evidence>
<evidence type="ECO:0000256" key="7">
    <source>
        <dbReference type="ARBA" id="ARBA00023242"/>
    </source>
</evidence>
<dbReference type="PROSITE" id="PS50808">
    <property type="entry name" value="ZF_BED"/>
    <property type="match status" value="1"/>
</dbReference>
<evidence type="ECO:0000313" key="11">
    <source>
        <dbReference type="Proteomes" id="UP001500889"/>
    </source>
</evidence>
<dbReference type="InterPro" id="IPR003656">
    <property type="entry name" value="Znf_BED"/>
</dbReference>
<evidence type="ECO:0000256" key="1">
    <source>
        <dbReference type="ARBA" id="ARBA00004123"/>
    </source>
</evidence>
<dbReference type="Pfam" id="PF02892">
    <property type="entry name" value="zf-BED"/>
    <property type="match status" value="1"/>
</dbReference>
<dbReference type="GO" id="GO:0008270">
    <property type="term" value="F:zinc ion binding"/>
    <property type="evidence" value="ECO:0007669"/>
    <property type="project" value="UniProtKB-KW"/>
</dbReference>
<dbReference type="SUPFAM" id="SSF53098">
    <property type="entry name" value="Ribonuclease H-like"/>
    <property type="match status" value="1"/>
</dbReference>
<proteinExistence type="predicted"/>
<dbReference type="EMBL" id="AP029264">
    <property type="protein sequence ID" value="BFF94092.1"/>
    <property type="molecule type" value="Genomic_DNA"/>
</dbReference>
<keyword evidence="2" id="KW-0479">Metal-binding</keyword>
<keyword evidence="7" id="KW-0539">Nucleus</keyword>
<protein>
    <submittedName>
        <fullName evidence="10">Zinc finger BED domain-containing protein 4</fullName>
    </submittedName>
</protein>
<accession>A0AAU9FEM4</accession>
<evidence type="ECO:0000256" key="2">
    <source>
        <dbReference type="ARBA" id="ARBA00022723"/>
    </source>
</evidence>
<dbReference type="GO" id="GO:0009791">
    <property type="term" value="P:post-embryonic development"/>
    <property type="evidence" value="ECO:0007669"/>
    <property type="project" value="UniProtKB-ARBA"/>
</dbReference>
<evidence type="ECO:0000256" key="4">
    <source>
        <dbReference type="ARBA" id="ARBA00022833"/>
    </source>
</evidence>
<sequence>MARSKVWKYYDKIDNTTAQCQLCERIIKTSGNTSNLMKHMKTHKQIDLDNNEAVVMRGIFKREPHVLKRKIKQSPTYEGLPSLFEGQYNSSSELTMKSKAEPEHFIELDDDVSCQAVEQAALWTTGVTESRADTVTAEDIIEFEPKEANDVSTAPLEMEDPPLDVNVEEGICSNLHSNLEAKVPVQRSFLQDMAFFVCRDRHPLQTIQGEGFKHLVSALCPGSKPPSVDELETYICNQRQLQATKLRQQLASLSTLSLSVALHNRPEKRSYLVLAVHFYEGLEKVSRTLSVQGLPEHYTDSQIVERMERVCRRFGINKAKITCVVTGGCRLLEDAVTSLLGDHRHIPCFGYLLNTILEATMLRKEILHYSEKIRPYVACYLDSGVPISQRKLHLDVHQRPLSTFDMLEGYVKYVPQLSKCVPLEISPPLSEEELEQCRELLCVLKPLASSMRELSRAGETSFPVASKALPIAYTLINELKKNRSPENQLTYDLRMFLVCQLEDCFYSIENNVQLAMATLLDPRFRTMPFSRVLASQYKKDLHEIFQTYVKPREAATVIEDAAENYDIWAAFKALSQEKEQHRQSTEPNDREDEISSYFDGRISNLQEEPMKLWENLMHLYPFLHGLAKKYLHIPATAVPPASLFMDTGADAKLTDSSMESTLLLADIPLDEWQL</sequence>
<evidence type="ECO:0000256" key="6">
    <source>
        <dbReference type="ARBA" id="ARBA00023163"/>
    </source>
</evidence>
<organism evidence="10 11">
    <name type="scientific">Drosophila madeirensis</name>
    <name type="common">Fruit fly</name>
    <dbReference type="NCBI Taxonomy" id="30013"/>
    <lineage>
        <taxon>Eukaryota</taxon>
        <taxon>Metazoa</taxon>
        <taxon>Ecdysozoa</taxon>
        <taxon>Arthropoda</taxon>
        <taxon>Hexapoda</taxon>
        <taxon>Insecta</taxon>
        <taxon>Pterygota</taxon>
        <taxon>Neoptera</taxon>
        <taxon>Endopterygota</taxon>
        <taxon>Diptera</taxon>
        <taxon>Brachycera</taxon>
        <taxon>Muscomorpha</taxon>
        <taxon>Ephydroidea</taxon>
        <taxon>Drosophilidae</taxon>
        <taxon>Drosophila</taxon>
        <taxon>Sophophora</taxon>
    </lineage>
</organism>
<evidence type="ECO:0000256" key="3">
    <source>
        <dbReference type="ARBA" id="ARBA00022771"/>
    </source>
</evidence>
<evidence type="ECO:0000256" key="5">
    <source>
        <dbReference type="ARBA" id="ARBA00023015"/>
    </source>
</evidence>
<evidence type="ECO:0000259" key="9">
    <source>
        <dbReference type="PROSITE" id="PS50808"/>
    </source>
</evidence>
<keyword evidence="5" id="KW-0805">Transcription regulation</keyword>
<keyword evidence="6" id="KW-0804">Transcription</keyword>
<dbReference type="SMART" id="SM00614">
    <property type="entry name" value="ZnF_BED"/>
    <property type="match status" value="1"/>
</dbReference>
<reference evidence="10 11" key="1">
    <citation type="submission" date="2024-02" db="EMBL/GenBank/DDBJ databases">
        <title>A chromosome-level genome assembly of Drosophila madeirensis, a fruit fly species endemic to Madeira island.</title>
        <authorList>
            <person name="Tomihara K."/>
            <person name="Llopart A."/>
            <person name="Yamamoto D."/>
        </authorList>
    </citation>
    <scope>NUCLEOTIDE SEQUENCE [LARGE SCALE GENOMIC DNA]</scope>
    <source>
        <strain evidence="10 11">RF1</strain>
    </source>
</reference>
<dbReference type="PANTHER" id="PTHR46481:SF10">
    <property type="entry name" value="ZINC FINGER BED DOMAIN-CONTAINING PROTEIN 39"/>
    <property type="match status" value="1"/>
</dbReference>
<comment type="subcellular location">
    <subcellularLocation>
        <location evidence="1">Nucleus</location>
    </subcellularLocation>
</comment>
<dbReference type="PANTHER" id="PTHR46481">
    <property type="entry name" value="ZINC FINGER BED DOMAIN-CONTAINING PROTEIN 4"/>
    <property type="match status" value="1"/>
</dbReference>
<feature type="domain" description="BED-type" evidence="9">
    <location>
        <begin position="1"/>
        <end position="50"/>
    </location>
</feature>